<dbReference type="PROSITE" id="PS51725">
    <property type="entry name" value="ABM"/>
    <property type="match status" value="1"/>
</dbReference>
<keyword evidence="3" id="KW-0560">Oxidoreductase</keyword>
<dbReference type="GO" id="GO:0004497">
    <property type="term" value="F:monooxygenase activity"/>
    <property type="evidence" value="ECO:0007669"/>
    <property type="project" value="UniProtKB-KW"/>
</dbReference>
<feature type="domain" description="ABM" evidence="2">
    <location>
        <begin position="2"/>
        <end position="90"/>
    </location>
</feature>
<dbReference type="EMBL" id="KT996129">
    <property type="protein sequence ID" value="AMX23332.1"/>
    <property type="molecule type" value="Genomic_DNA"/>
</dbReference>
<name>A0A1W5KQ11_9ACTN</name>
<feature type="region of interest" description="Disordered" evidence="1">
    <location>
        <begin position="89"/>
        <end position="108"/>
    </location>
</feature>
<protein>
    <submittedName>
        <fullName evidence="3">Putative monooxygenase</fullName>
    </submittedName>
</protein>
<dbReference type="Pfam" id="PF03992">
    <property type="entry name" value="ABM"/>
    <property type="match status" value="1"/>
</dbReference>
<dbReference type="Gene3D" id="3.30.70.100">
    <property type="match status" value="1"/>
</dbReference>
<evidence type="ECO:0000256" key="1">
    <source>
        <dbReference type="SAM" id="MobiDB-lite"/>
    </source>
</evidence>
<evidence type="ECO:0000259" key="2">
    <source>
        <dbReference type="PROSITE" id="PS51725"/>
    </source>
</evidence>
<dbReference type="AlphaFoldDB" id="A0A1W5KQ11"/>
<dbReference type="SUPFAM" id="SSF54909">
    <property type="entry name" value="Dimeric alpha+beta barrel"/>
    <property type="match status" value="1"/>
</dbReference>
<sequence>MVRTVLKMRVREGCEGAFEDAWAEAAPKIRAHAGLLGQSLLREKDQPRTYMIMADWETVAHLEAFENSPVRQALSASLTPLREAAQKTILDDVGAREPAAPHGRNAQS</sequence>
<gene>
    <name evidence="3" type="primary">NAI698_09177</name>
</gene>
<dbReference type="InterPro" id="IPR011008">
    <property type="entry name" value="Dimeric_a/b-barrel"/>
</dbReference>
<accession>A0A1W5KQ11</accession>
<dbReference type="InterPro" id="IPR007138">
    <property type="entry name" value="ABM_dom"/>
</dbReference>
<evidence type="ECO:0000313" key="3">
    <source>
        <dbReference type="EMBL" id="AMX23332.1"/>
    </source>
</evidence>
<keyword evidence="3" id="KW-0503">Monooxygenase</keyword>
<organism evidence="3">
    <name type="scientific">Actinoallomurus sp. ID145698</name>
    <dbReference type="NCBI Taxonomy" id="1820605"/>
    <lineage>
        <taxon>Bacteria</taxon>
        <taxon>Bacillati</taxon>
        <taxon>Actinomycetota</taxon>
        <taxon>Actinomycetes</taxon>
        <taxon>Streptosporangiales</taxon>
        <taxon>Thermomonosporaceae</taxon>
        <taxon>Actinoallomurus</taxon>
    </lineage>
</organism>
<reference evidence="3" key="1">
    <citation type="submission" date="2015-11" db="EMBL/GenBank/DDBJ databases">
        <authorList>
            <person name="Zhang Y."/>
            <person name="Guo Z."/>
        </authorList>
    </citation>
    <scope>NUCLEOTIDE SEQUENCE</scope>
    <source>
        <strain evidence="3">ID145698</strain>
    </source>
</reference>
<proteinExistence type="predicted"/>